<keyword evidence="3 7" id="KW-0067">ATP-binding</keyword>
<dbReference type="Pfam" id="PF00005">
    <property type="entry name" value="ABC_tran"/>
    <property type="match status" value="1"/>
</dbReference>
<dbReference type="SUPFAM" id="SSF52540">
    <property type="entry name" value="P-loop containing nucleoside triphosphate hydrolases"/>
    <property type="match status" value="1"/>
</dbReference>
<dbReference type="InterPro" id="IPR003593">
    <property type="entry name" value="AAA+_ATPase"/>
</dbReference>
<dbReference type="GO" id="GO:0016887">
    <property type="term" value="F:ATP hydrolysis activity"/>
    <property type="evidence" value="ECO:0007669"/>
    <property type="project" value="InterPro"/>
</dbReference>
<evidence type="ECO:0000256" key="1">
    <source>
        <dbReference type="ARBA" id="ARBA00022448"/>
    </source>
</evidence>
<dbReference type="STRING" id="277988.SAMN05216170_1057"/>
<dbReference type="KEGG" id="ttd:A3L14_04550"/>
<dbReference type="RefSeq" id="WP_055428595.1">
    <property type="nucleotide sequence ID" value="NZ_CP015105.1"/>
</dbReference>
<reference evidence="7 9" key="3">
    <citation type="submission" date="2016-10" db="EMBL/GenBank/DDBJ databases">
        <authorList>
            <person name="de Groot N.N."/>
        </authorList>
    </citation>
    <scope>NUCLEOTIDE SEQUENCE [LARGE SCALE GENOMIC DNA]</scope>
    <source>
        <strain evidence="7 9">OGL-20</strain>
    </source>
</reference>
<dbReference type="PANTHER" id="PTHR42939:SF1">
    <property type="entry name" value="ABC TRANSPORTER ATP-BINDING PROTEIN ALBC-RELATED"/>
    <property type="match status" value="1"/>
</dbReference>
<dbReference type="Gene3D" id="3.40.50.300">
    <property type="entry name" value="P-loop containing nucleotide triphosphate hydrolases"/>
    <property type="match status" value="1"/>
</dbReference>
<dbReference type="InterPro" id="IPR051782">
    <property type="entry name" value="ABC_Transporter_VariousFunc"/>
</dbReference>
<evidence type="ECO:0000256" key="2">
    <source>
        <dbReference type="ARBA" id="ARBA00022741"/>
    </source>
</evidence>
<sequence>MGERILSLRNLTCGYRVPLLSASFELKTGEHLVIYGPNGTGKTTLLRTIVGLLRPISGEVEILGKRAKRGSPIMKNVFYLPETIDLPAHLRAREYVELIFDLYGEKPDLARIHEGLNVLELGPFYQRRIGNLSQGQRRKLQLLVAYTLKRKLTVLDDPTIGIDKSGSNIVRYIVNVLTESGAVLITSRNPIVGLNNISIEELKKNVE</sequence>
<dbReference type="Proteomes" id="UP000182125">
    <property type="component" value="Unassembled WGS sequence"/>
</dbReference>
<reference evidence="5 10" key="2">
    <citation type="submission" date="2016-04" db="EMBL/GenBank/DDBJ databases">
        <title>Complete genome sequence of Thermococcus thioreducens type strain OGL-20P.</title>
        <authorList>
            <person name="Oger P.M."/>
        </authorList>
    </citation>
    <scope>NUCLEOTIDE SEQUENCE [LARGE SCALE GENOMIC DNA]</scope>
    <source>
        <strain evidence="5 10">OGL-20P</strain>
    </source>
</reference>
<evidence type="ECO:0000256" key="3">
    <source>
        <dbReference type="ARBA" id="ARBA00022840"/>
    </source>
</evidence>
<dbReference type="Proteomes" id="UP000051862">
    <property type="component" value="Unassembled WGS sequence"/>
</dbReference>
<organism evidence="6 8">
    <name type="scientific">Thermococcus thioreducens</name>
    <dbReference type="NCBI Taxonomy" id="277988"/>
    <lineage>
        <taxon>Archaea</taxon>
        <taxon>Methanobacteriati</taxon>
        <taxon>Methanobacteriota</taxon>
        <taxon>Thermococci</taxon>
        <taxon>Thermococcales</taxon>
        <taxon>Thermococcaceae</taxon>
        <taxon>Thermococcus</taxon>
    </lineage>
</organism>
<dbReference type="InterPro" id="IPR017871">
    <property type="entry name" value="ABC_transporter-like_CS"/>
</dbReference>
<dbReference type="GeneID" id="33333666"/>
<feature type="domain" description="ABC transporter" evidence="4">
    <location>
        <begin position="3"/>
        <end position="206"/>
    </location>
</feature>
<evidence type="ECO:0000313" key="8">
    <source>
        <dbReference type="Proteomes" id="UP000051862"/>
    </source>
</evidence>
<protein>
    <submittedName>
        <fullName evidence="7">ABC-2 type transport system ATP-binding protein/Cu-processing system ATP-binding protein</fullName>
    </submittedName>
</protein>
<accession>A0A0Q2XNU1</accession>
<dbReference type="EMBL" id="LIXN01000003">
    <property type="protein sequence ID" value="KQH82940.1"/>
    <property type="molecule type" value="Genomic_DNA"/>
</dbReference>
<dbReference type="AlphaFoldDB" id="A0A0Q2XNU1"/>
<dbReference type="PROSITE" id="PS50893">
    <property type="entry name" value="ABC_TRANSPORTER_2"/>
    <property type="match status" value="1"/>
</dbReference>
<dbReference type="PANTHER" id="PTHR42939">
    <property type="entry name" value="ABC TRANSPORTER ATP-BINDING PROTEIN ALBC-RELATED"/>
    <property type="match status" value="1"/>
</dbReference>
<keyword evidence="2" id="KW-0547">Nucleotide-binding</keyword>
<dbReference type="SMART" id="SM00382">
    <property type="entry name" value="AAA"/>
    <property type="match status" value="1"/>
</dbReference>
<keyword evidence="10" id="KW-1185">Reference proteome</keyword>
<dbReference type="InterPro" id="IPR003439">
    <property type="entry name" value="ABC_transporter-like_ATP-bd"/>
</dbReference>
<dbReference type="PATRIC" id="fig|277988.4.peg.326"/>
<reference evidence="6 8" key="1">
    <citation type="submission" date="2015-08" db="EMBL/GenBank/DDBJ databases">
        <title>Thermococcus thioreducens DSM 14981 genome sequencing.</title>
        <authorList>
            <person name="Hong S.-J."/>
            <person name="Kim M.-C."/>
            <person name="Shin J.-H."/>
        </authorList>
    </citation>
    <scope>NUCLEOTIDE SEQUENCE [LARGE SCALE GENOMIC DNA]</scope>
    <source>
        <strain evidence="6 8">DSM 14981</strain>
    </source>
</reference>
<proteinExistence type="predicted"/>
<name>A0A0Q2XNU1_9EURY</name>
<keyword evidence="1" id="KW-0813">Transport</keyword>
<evidence type="ECO:0000313" key="10">
    <source>
        <dbReference type="Proteomes" id="UP000250136"/>
    </source>
</evidence>
<evidence type="ECO:0000313" key="5">
    <source>
        <dbReference type="EMBL" id="ASJ12199.1"/>
    </source>
</evidence>
<dbReference type="OrthoDB" id="97750at2157"/>
<evidence type="ECO:0000259" key="4">
    <source>
        <dbReference type="PROSITE" id="PS50893"/>
    </source>
</evidence>
<evidence type="ECO:0000313" key="9">
    <source>
        <dbReference type="Proteomes" id="UP000182125"/>
    </source>
</evidence>
<dbReference type="EMBL" id="CP015105">
    <property type="protein sequence ID" value="ASJ12199.1"/>
    <property type="molecule type" value="Genomic_DNA"/>
</dbReference>
<dbReference type="Proteomes" id="UP000250136">
    <property type="component" value="Chromosome"/>
</dbReference>
<evidence type="ECO:0000313" key="7">
    <source>
        <dbReference type="EMBL" id="SEV95027.1"/>
    </source>
</evidence>
<dbReference type="GO" id="GO:0005524">
    <property type="term" value="F:ATP binding"/>
    <property type="evidence" value="ECO:0007669"/>
    <property type="project" value="UniProtKB-KW"/>
</dbReference>
<dbReference type="InterPro" id="IPR027417">
    <property type="entry name" value="P-loop_NTPase"/>
</dbReference>
<evidence type="ECO:0000313" key="6">
    <source>
        <dbReference type="EMBL" id="KQH82940.1"/>
    </source>
</evidence>
<dbReference type="EMBL" id="FOIW01000001">
    <property type="protein sequence ID" value="SEV95027.1"/>
    <property type="molecule type" value="Genomic_DNA"/>
</dbReference>
<gene>
    <name evidence="5" type="ORF">A3L14_04550</name>
    <name evidence="6" type="ORF">AMR53_01545</name>
    <name evidence="7" type="ORF">SAMN05216170_1057</name>
</gene>
<dbReference type="PROSITE" id="PS00211">
    <property type="entry name" value="ABC_TRANSPORTER_1"/>
    <property type="match status" value="1"/>
</dbReference>